<name>A0AA39Z783_9PEZI</name>
<dbReference type="Proteomes" id="UP001174997">
    <property type="component" value="Unassembled WGS sequence"/>
</dbReference>
<dbReference type="GO" id="GO:0006078">
    <property type="term" value="P:(1-&gt;6)-beta-D-glucan biosynthetic process"/>
    <property type="evidence" value="ECO:0007669"/>
    <property type="project" value="TreeGrafter"/>
</dbReference>
<evidence type="ECO:0000256" key="2">
    <source>
        <dbReference type="ARBA" id="ARBA00008203"/>
    </source>
</evidence>
<keyword evidence="4 10" id="KW-0812">Transmembrane</keyword>
<sequence length="300" mass="32582">MRVSQAATLLACTAATSVNAFTDSAPFILFSSADLPTAGPSQPQLQTSTSVLSTTKSLLSGCPTDKYILISQPNLHAADIRSPNCRHTPNLCRAIRSPTTKSSFSVAEVIGQVSAASLKGQIAQSCEHVRGGKMEVVEVEMRHLPAVGGKEEAEQEEQRGEILEDNDHKLGELLSTLGKEEGYTVLVFSDPNEFRPYHSDFASGVAGETGHMDLKREEVVDEYEPDFEGVVNRRKNETGRDTRGLFEKYQFFTPGIFMALITLVIILAILTVGLKALASLEVSYGAFDKEMGPAAQKKQQ</sequence>
<comment type="caution">
    <text evidence="12">The sequence shown here is derived from an EMBL/GenBank/DDBJ whole genome shotgun (WGS) entry which is preliminary data.</text>
</comment>
<keyword evidence="9" id="KW-0961">Cell wall biogenesis/degradation</keyword>
<dbReference type="Pfam" id="PF20520">
    <property type="entry name" value="Ac45-VOA1_TM"/>
    <property type="match status" value="1"/>
</dbReference>
<keyword evidence="7 10" id="KW-1133">Transmembrane helix</keyword>
<evidence type="ECO:0000256" key="6">
    <source>
        <dbReference type="ARBA" id="ARBA00022824"/>
    </source>
</evidence>
<proteinExistence type="inferred from homology"/>
<feature type="transmembrane region" description="Helical" evidence="10">
    <location>
        <begin position="251"/>
        <end position="274"/>
    </location>
</feature>
<dbReference type="PANTHER" id="PTHR28285">
    <property type="entry name" value="PROTEIN BIG1"/>
    <property type="match status" value="1"/>
</dbReference>
<evidence type="ECO:0000256" key="5">
    <source>
        <dbReference type="ARBA" id="ARBA00022729"/>
    </source>
</evidence>
<dbReference type="GO" id="GO:0009272">
    <property type="term" value="P:fungal-type cell wall biogenesis"/>
    <property type="evidence" value="ECO:0007669"/>
    <property type="project" value="TreeGrafter"/>
</dbReference>
<dbReference type="EMBL" id="JAULSY010000108">
    <property type="protein sequence ID" value="KAK0665515.1"/>
    <property type="molecule type" value="Genomic_DNA"/>
</dbReference>
<protein>
    <recommendedName>
        <fullName evidence="3">Protein BIG1</fullName>
    </recommendedName>
</protein>
<evidence type="ECO:0000313" key="13">
    <source>
        <dbReference type="Proteomes" id="UP001174997"/>
    </source>
</evidence>
<dbReference type="InterPro" id="IPR046756">
    <property type="entry name" value="VAS1/VOA1_TM"/>
</dbReference>
<evidence type="ECO:0000256" key="8">
    <source>
        <dbReference type="ARBA" id="ARBA00023136"/>
    </source>
</evidence>
<evidence type="ECO:0000313" key="12">
    <source>
        <dbReference type="EMBL" id="KAK0665515.1"/>
    </source>
</evidence>
<keyword evidence="8 10" id="KW-0472">Membrane</keyword>
<evidence type="ECO:0000256" key="10">
    <source>
        <dbReference type="SAM" id="Phobius"/>
    </source>
</evidence>
<organism evidence="12 13">
    <name type="scientific">Cercophora samala</name>
    <dbReference type="NCBI Taxonomy" id="330535"/>
    <lineage>
        <taxon>Eukaryota</taxon>
        <taxon>Fungi</taxon>
        <taxon>Dikarya</taxon>
        <taxon>Ascomycota</taxon>
        <taxon>Pezizomycotina</taxon>
        <taxon>Sordariomycetes</taxon>
        <taxon>Sordariomycetidae</taxon>
        <taxon>Sordariales</taxon>
        <taxon>Lasiosphaeriaceae</taxon>
        <taxon>Cercophora</taxon>
    </lineage>
</organism>
<comment type="similarity">
    <text evidence="2">Belongs to the BIG1 family.</text>
</comment>
<dbReference type="AlphaFoldDB" id="A0AA39Z783"/>
<evidence type="ECO:0000256" key="1">
    <source>
        <dbReference type="ARBA" id="ARBA00004115"/>
    </source>
</evidence>
<comment type="subcellular location">
    <subcellularLocation>
        <location evidence="1">Endoplasmic reticulum membrane</location>
        <topology evidence="1">Single-pass type I membrane protein</topology>
    </subcellularLocation>
</comment>
<keyword evidence="5" id="KW-0732">Signal</keyword>
<gene>
    <name evidence="12" type="ORF">QBC41DRAFT_327727</name>
</gene>
<evidence type="ECO:0000256" key="4">
    <source>
        <dbReference type="ARBA" id="ARBA00022692"/>
    </source>
</evidence>
<evidence type="ECO:0000256" key="7">
    <source>
        <dbReference type="ARBA" id="ARBA00022989"/>
    </source>
</evidence>
<evidence type="ECO:0000259" key="11">
    <source>
        <dbReference type="Pfam" id="PF20520"/>
    </source>
</evidence>
<keyword evidence="6" id="KW-0256">Endoplasmic reticulum</keyword>
<feature type="domain" description="V-type proton ATPase subunit S1/VOA1 transmembrane" evidence="11">
    <location>
        <begin position="250"/>
        <end position="289"/>
    </location>
</feature>
<reference evidence="12" key="1">
    <citation type="submission" date="2023-06" db="EMBL/GenBank/DDBJ databases">
        <title>Genome-scale phylogeny and comparative genomics of the fungal order Sordariales.</title>
        <authorList>
            <consortium name="Lawrence Berkeley National Laboratory"/>
            <person name="Hensen N."/>
            <person name="Bonometti L."/>
            <person name="Westerberg I."/>
            <person name="Brannstrom I.O."/>
            <person name="Guillou S."/>
            <person name="Cros-Aarteil S."/>
            <person name="Calhoun S."/>
            <person name="Haridas S."/>
            <person name="Kuo A."/>
            <person name="Mondo S."/>
            <person name="Pangilinan J."/>
            <person name="Riley R."/>
            <person name="Labutti K."/>
            <person name="Andreopoulos B."/>
            <person name="Lipzen A."/>
            <person name="Chen C."/>
            <person name="Yanf M."/>
            <person name="Daum C."/>
            <person name="Ng V."/>
            <person name="Clum A."/>
            <person name="Steindorff A."/>
            <person name="Ohm R."/>
            <person name="Martin F."/>
            <person name="Silar P."/>
            <person name="Natvig D."/>
            <person name="Lalanne C."/>
            <person name="Gautier V."/>
            <person name="Ament-Velasquez S.L."/>
            <person name="Kruys A."/>
            <person name="Hutchinson M.I."/>
            <person name="Powell A.J."/>
            <person name="Barry K."/>
            <person name="Miller A.N."/>
            <person name="Grigoriev I.V."/>
            <person name="Debuchy R."/>
            <person name="Gladieux P."/>
            <person name="Thoren M.H."/>
            <person name="Johannesson H."/>
        </authorList>
    </citation>
    <scope>NUCLEOTIDE SEQUENCE</scope>
    <source>
        <strain evidence="12">CBS 307.81</strain>
    </source>
</reference>
<keyword evidence="13" id="KW-1185">Reference proteome</keyword>
<accession>A0AA39Z783</accession>
<dbReference type="GO" id="GO:0005789">
    <property type="term" value="C:endoplasmic reticulum membrane"/>
    <property type="evidence" value="ECO:0007669"/>
    <property type="project" value="UniProtKB-SubCell"/>
</dbReference>
<dbReference type="PANTHER" id="PTHR28285:SF1">
    <property type="entry name" value="PROTEIN BIG1"/>
    <property type="match status" value="1"/>
</dbReference>
<evidence type="ECO:0000256" key="3">
    <source>
        <dbReference type="ARBA" id="ARBA00022089"/>
    </source>
</evidence>
<dbReference type="InterPro" id="IPR037654">
    <property type="entry name" value="Big1"/>
</dbReference>
<dbReference type="GO" id="GO:0071555">
    <property type="term" value="P:cell wall organization"/>
    <property type="evidence" value="ECO:0007669"/>
    <property type="project" value="UniProtKB-KW"/>
</dbReference>
<evidence type="ECO:0000256" key="9">
    <source>
        <dbReference type="ARBA" id="ARBA00023316"/>
    </source>
</evidence>